<name>A0A9D4GRR5_DREPO</name>
<dbReference type="Proteomes" id="UP000828390">
    <property type="component" value="Unassembled WGS sequence"/>
</dbReference>
<protein>
    <submittedName>
        <fullName evidence="1">Uncharacterized protein</fullName>
    </submittedName>
</protein>
<dbReference type="AlphaFoldDB" id="A0A9D4GRR5"/>
<keyword evidence="2" id="KW-1185">Reference proteome</keyword>
<evidence type="ECO:0000313" key="1">
    <source>
        <dbReference type="EMBL" id="KAH3820290.1"/>
    </source>
</evidence>
<reference evidence="1" key="2">
    <citation type="submission" date="2020-11" db="EMBL/GenBank/DDBJ databases">
        <authorList>
            <person name="McCartney M.A."/>
            <person name="Auch B."/>
            <person name="Kono T."/>
            <person name="Mallez S."/>
            <person name="Becker A."/>
            <person name="Gohl D.M."/>
            <person name="Silverstein K.A.T."/>
            <person name="Koren S."/>
            <person name="Bechman K.B."/>
            <person name="Herman A."/>
            <person name="Abrahante J.E."/>
            <person name="Garbe J."/>
        </authorList>
    </citation>
    <scope>NUCLEOTIDE SEQUENCE</scope>
    <source>
        <strain evidence="1">Duluth1</strain>
        <tissue evidence="1">Whole animal</tissue>
    </source>
</reference>
<accession>A0A9D4GRR5</accession>
<organism evidence="1 2">
    <name type="scientific">Dreissena polymorpha</name>
    <name type="common">Zebra mussel</name>
    <name type="synonym">Mytilus polymorpha</name>
    <dbReference type="NCBI Taxonomy" id="45954"/>
    <lineage>
        <taxon>Eukaryota</taxon>
        <taxon>Metazoa</taxon>
        <taxon>Spiralia</taxon>
        <taxon>Lophotrochozoa</taxon>
        <taxon>Mollusca</taxon>
        <taxon>Bivalvia</taxon>
        <taxon>Autobranchia</taxon>
        <taxon>Heteroconchia</taxon>
        <taxon>Euheterodonta</taxon>
        <taxon>Imparidentia</taxon>
        <taxon>Neoheterodontei</taxon>
        <taxon>Myida</taxon>
        <taxon>Dreissenoidea</taxon>
        <taxon>Dreissenidae</taxon>
        <taxon>Dreissena</taxon>
    </lineage>
</organism>
<evidence type="ECO:0000313" key="2">
    <source>
        <dbReference type="Proteomes" id="UP000828390"/>
    </source>
</evidence>
<dbReference type="EMBL" id="JAIWYP010000005">
    <property type="protein sequence ID" value="KAH3820290.1"/>
    <property type="molecule type" value="Genomic_DNA"/>
</dbReference>
<comment type="caution">
    <text evidence="1">The sequence shown here is derived from an EMBL/GenBank/DDBJ whole genome shotgun (WGS) entry which is preliminary data.</text>
</comment>
<reference evidence="1" key="1">
    <citation type="journal article" date="2019" name="bioRxiv">
        <title>The Genome of the Zebra Mussel, Dreissena polymorpha: A Resource for Invasive Species Research.</title>
        <authorList>
            <person name="McCartney M.A."/>
            <person name="Auch B."/>
            <person name="Kono T."/>
            <person name="Mallez S."/>
            <person name="Zhang Y."/>
            <person name="Obille A."/>
            <person name="Becker A."/>
            <person name="Abrahante J.E."/>
            <person name="Garbe J."/>
            <person name="Badalamenti J.P."/>
            <person name="Herman A."/>
            <person name="Mangelson H."/>
            <person name="Liachko I."/>
            <person name="Sullivan S."/>
            <person name="Sone E.D."/>
            <person name="Koren S."/>
            <person name="Silverstein K.A.T."/>
            <person name="Beckman K.B."/>
            <person name="Gohl D.M."/>
        </authorList>
    </citation>
    <scope>NUCLEOTIDE SEQUENCE</scope>
    <source>
        <strain evidence="1">Duluth1</strain>
        <tissue evidence="1">Whole animal</tissue>
    </source>
</reference>
<gene>
    <name evidence="1" type="ORF">DPMN_122036</name>
</gene>
<proteinExistence type="predicted"/>
<sequence>MWSGLYLGALKMSVHVSGSECEPVSLRYYGDVPGVGKPYKRKLELIHENGVFLFVSHRTS</sequence>